<accession>A0ACC1J481</accession>
<sequence length="500" mass="56785">MRGTIHVDTLKQRKDTFLRRGRYRWPYIKYSTYLAQPDTLASAGFSFHPVKDAPDNVQCFDCGFELTGWEASDDPFAEHISHRPLCKYAQIHCQTRSSVLGGKIDWIGWPLDRDQKLTKKEMRAEWAKMQEVKKDTAMLQASFERGGWPHQGKQKWTLTPQKLASAGFYFTPEWPGDDTASCVFCGYPLAEWEPDDDPVMEHKKRAPECLYFRLETGLESDEEMVQGADEDGEDIKVKVEPGVRSPKKRLSGAVVVDGGDEDHSDASSADSKRSRVEEPEELDDEPEMSADAEYEVQSEGGIILEVENLADSDADTEIEEAATADYANEEEEEYLDDVDEQQEHNSSTDAERQYRHQHQLEQYDQLSEQDQAELDEPVQGNSADNTQVTAVGDEALHYSPQPGTMPDHEPLGETQYSTQIDEPPYMRYDPSIPGGAAEGMADDDDDWELSESEENMTVEDFIRKCCRQRVSALETSATKMVSMFMQRAEETRDRISSMSW</sequence>
<keyword evidence="2" id="KW-1185">Reference proteome</keyword>
<protein>
    <submittedName>
        <fullName evidence="1">Uncharacterized protein</fullName>
    </submittedName>
</protein>
<evidence type="ECO:0000313" key="1">
    <source>
        <dbReference type="EMBL" id="KAJ1936967.1"/>
    </source>
</evidence>
<dbReference type="Proteomes" id="UP001150603">
    <property type="component" value="Unassembled WGS sequence"/>
</dbReference>
<gene>
    <name evidence="1" type="ORF">FBU59_004892</name>
</gene>
<comment type="caution">
    <text evidence="1">The sequence shown here is derived from an EMBL/GenBank/DDBJ whole genome shotgun (WGS) entry which is preliminary data.</text>
</comment>
<evidence type="ECO:0000313" key="2">
    <source>
        <dbReference type="Proteomes" id="UP001150603"/>
    </source>
</evidence>
<organism evidence="1 2">
    <name type="scientific">Linderina macrospora</name>
    <dbReference type="NCBI Taxonomy" id="4868"/>
    <lineage>
        <taxon>Eukaryota</taxon>
        <taxon>Fungi</taxon>
        <taxon>Fungi incertae sedis</taxon>
        <taxon>Zoopagomycota</taxon>
        <taxon>Kickxellomycotina</taxon>
        <taxon>Kickxellomycetes</taxon>
        <taxon>Kickxellales</taxon>
        <taxon>Kickxellaceae</taxon>
        <taxon>Linderina</taxon>
    </lineage>
</organism>
<name>A0ACC1J481_9FUNG</name>
<proteinExistence type="predicted"/>
<reference evidence="1" key="1">
    <citation type="submission" date="2022-07" db="EMBL/GenBank/DDBJ databases">
        <title>Phylogenomic reconstructions and comparative analyses of Kickxellomycotina fungi.</title>
        <authorList>
            <person name="Reynolds N.K."/>
            <person name="Stajich J.E."/>
            <person name="Barry K."/>
            <person name="Grigoriev I.V."/>
            <person name="Crous P."/>
            <person name="Smith M.E."/>
        </authorList>
    </citation>
    <scope>NUCLEOTIDE SEQUENCE</scope>
    <source>
        <strain evidence="1">NRRL 5244</strain>
    </source>
</reference>
<dbReference type="EMBL" id="JANBPW010003684">
    <property type="protein sequence ID" value="KAJ1936967.1"/>
    <property type="molecule type" value="Genomic_DNA"/>
</dbReference>